<feature type="coiled-coil region" evidence="1">
    <location>
        <begin position="104"/>
        <end position="138"/>
    </location>
</feature>
<accession>A0A6G0VIR1</accession>
<evidence type="ECO:0000313" key="3">
    <source>
        <dbReference type="EMBL" id="KAF0688836.1"/>
    </source>
</evidence>
<dbReference type="AlphaFoldDB" id="A0A6G0VIR1"/>
<name>A0A6G0VIR1_APHCR</name>
<feature type="region of interest" description="Disordered" evidence="2">
    <location>
        <begin position="1"/>
        <end position="55"/>
    </location>
</feature>
<keyword evidence="4" id="KW-1185">Reference proteome</keyword>
<feature type="compositionally biased region" description="Low complexity" evidence="2">
    <location>
        <begin position="8"/>
        <end position="27"/>
    </location>
</feature>
<dbReference type="EMBL" id="VUJU01016516">
    <property type="protein sequence ID" value="KAF0688836.1"/>
    <property type="molecule type" value="Genomic_DNA"/>
</dbReference>
<protein>
    <submittedName>
        <fullName evidence="3">THAP domain-containing protein 1-like</fullName>
    </submittedName>
</protein>
<sequence length="150" mass="17327">MISQYTGNESLLSNISSESEIPENDISQYTDDPSFNQPSESYMEHIPSESSSPETNLAVIPETPEVLNICSVVRKKRYMGDFSQEDLNSPTKRRKYWYITQKNSQNYVKKIKNLKKRNQRLLKKVKTVANLIDHLKEENKISGTCHTVLK</sequence>
<keyword evidence="1" id="KW-0175">Coiled coil</keyword>
<dbReference type="OrthoDB" id="6595317at2759"/>
<feature type="compositionally biased region" description="Polar residues" evidence="2">
    <location>
        <begin position="28"/>
        <end position="40"/>
    </location>
</feature>
<organism evidence="3 4">
    <name type="scientific">Aphis craccivora</name>
    <name type="common">Cowpea aphid</name>
    <dbReference type="NCBI Taxonomy" id="307492"/>
    <lineage>
        <taxon>Eukaryota</taxon>
        <taxon>Metazoa</taxon>
        <taxon>Ecdysozoa</taxon>
        <taxon>Arthropoda</taxon>
        <taxon>Hexapoda</taxon>
        <taxon>Insecta</taxon>
        <taxon>Pterygota</taxon>
        <taxon>Neoptera</taxon>
        <taxon>Paraneoptera</taxon>
        <taxon>Hemiptera</taxon>
        <taxon>Sternorrhyncha</taxon>
        <taxon>Aphidomorpha</taxon>
        <taxon>Aphidoidea</taxon>
        <taxon>Aphididae</taxon>
        <taxon>Aphidini</taxon>
        <taxon>Aphis</taxon>
        <taxon>Aphis</taxon>
    </lineage>
</organism>
<evidence type="ECO:0000256" key="2">
    <source>
        <dbReference type="SAM" id="MobiDB-lite"/>
    </source>
</evidence>
<evidence type="ECO:0000256" key="1">
    <source>
        <dbReference type="SAM" id="Coils"/>
    </source>
</evidence>
<dbReference type="Proteomes" id="UP000478052">
    <property type="component" value="Unassembled WGS sequence"/>
</dbReference>
<reference evidence="3 4" key="1">
    <citation type="submission" date="2019-08" db="EMBL/GenBank/DDBJ databases">
        <title>Whole genome of Aphis craccivora.</title>
        <authorList>
            <person name="Voronova N.V."/>
            <person name="Shulinski R.S."/>
            <person name="Bandarenka Y.V."/>
            <person name="Zhorov D.G."/>
            <person name="Warner D."/>
        </authorList>
    </citation>
    <scope>NUCLEOTIDE SEQUENCE [LARGE SCALE GENOMIC DNA]</scope>
    <source>
        <strain evidence="3">180601</strain>
        <tissue evidence="3">Whole Body</tissue>
    </source>
</reference>
<gene>
    <name evidence="3" type="ORF">FWK35_00035616</name>
</gene>
<evidence type="ECO:0000313" key="4">
    <source>
        <dbReference type="Proteomes" id="UP000478052"/>
    </source>
</evidence>
<feature type="non-terminal residue" evidence="3">
    <location>
        <position position="150"/>
    </location>
</feature>
<proteinExistence type="predicted"/>
<comment type="caution">
    <text evidence="3">The sequence shown here is derived from an EMBL/GenBank/DDBJ whole genome shotgun (WGS) entry which is preliminary data.</text>
</comment>